<sequence length="149" mass="17792">MGATSQKQYLEAKFSGQMIYDNDLYQTIQYFHLQIKDDSNDAAKLIMVSVFRISDIVVQDVTCKTNRYEMALSLFIILDENRNVRLVIQIQKLFGNKFYEFFTNFHTVRNTLNELSFELEWNKLIIHYPETQQYLINTLYNTKESWVHP</sequence>
<comment type="caution">
    <text evidence="1">The sequence shown here is derived from an EMBL/GenBank/DDBJ whole genome shotgun (WGS) entry which is preliminary data.</text>
</comment>
<dbReference type="Proteomes" id="UP000615446">
    <property type="component" value="Unassembled WGS sequence"/>
</dbReference>
<name>A0A8H3MJP0_9GLOM</name>
<dbReference type="EMBL" id="BLAL01000338">
    <property type="protein sequence ID" value="GET03949.1"/>
    <property type="molecule type" value="Genomic_DNA"/>
</dbReference>
<dbReference type="OrthoDB" id="2431635at2759"/>
<evidence type="ECO:0000313" key="1">
    <source>
        <dbReference type="EMBL" id="GET03949.1"/>
    </source>
</evidence>
<dbReference type="AlphaFoldDB" id="A0A8H3MJP0"/>
<protein>
    <submittedName>
        <fullName evidence="1">Uncharacterized protein</fullName>
    </submittedName>
</protein>
<accession>A0A8H3MJP0</accession>
<reference evidence="1" key="1">
    <citation type="submission" date="2019-10" db="EMBL/GenBank/DDBJ databases">
        <title>Conservation and host-specific expression of non-tandemly repeated heterogenous ribosome RNA gene in arbuscular mycorrhizal fungi.</title>
        <authorList>
            <person name="Maeda T."/>
            <person name="Kobayashi Y."/>
            <person name="Nakagawa T."/>
            <person name="Ezawa T."/>
            <person name="Yamaguchi K."/>
            <person name="Bino T."/>
            <person name="Nishimoto Y."/>
            <person name="Shigenobu S."/>
            <person name="Kawaguchi M."/>
        </authorList>
    </citation>
    <scope>NUCLEOTIDE SEQUENCE</scope>
    <source>
        <strain evidence="1">HR1</strain>
    </source>
</reference>
<proteinExistence type="predicted"/>
<evidence type="ECO:0000313" key="2">
    <source>
        <dbReference type="Proteomes" id="UP000615446"/>
    </source>
</evidence>
<gene>
    <name evidence="1" type="ORF">RCL2_003025200</name>
</gene>
<organism evidence="1 2">
    <name type="scientific">Rhizophagus clarus</name>
    <dbReference type="NCBI Taxonomy" id="94130"/>
    <lineage>
        <taxon>Eukaryota</taxon>
        <taxon>Fungi</taxon>
        <taxon>Fungi incertae sedis</taxon>
        <taxon>Mucoromycota</taxon>
        <taxon>Glomeromycotina</taxon>
        <taxon>Glomeromycetes</taxon>
        <taxon>Glomerales</taxon>
        <taxon>Glomeraceae</taxon>
        <taxon>Rhizophagus</taxon>
    </lineage>
</organism>